<dbReference type="RefSeq" id="WP_312875350.1">
    <property type="nucleotide sequence ID" value="NZ_JACHMN010000002.1"/>
</dbReference>
<feature type="domain" description="N-acetyltransferase" evidence="1">
    <location>
        <begin position="176"/>
        <end position="304"/>
    </location>
</feature>
<evidence type="ECO:0000313" key="2">
    <source>
        <dbReference type="EMBL" id="MBB5871677.1"/>
    </source>
</evidence>
<organism evidence="2 3">
    <name type="scientific">Allocatelliglobosispora scoriae</name>
    <dbReference type="NCBI Taxonomy" id="643052"/>
    <lineage>
        <taxon>Bacteria</taxon>
        <taxon>Bacillati</taxon>
        <taxon>Actinomycetota</taxon>
        <taxon>Actinomycetes</taxon>
        <taxon>Micromonosporales</taxon>
        <taxon>Micromonosporaceae</taxon>
        <taxon>Allocatelliglobosispora</taxon>
    </lineage>
</organism>
<dbReference type="PROSITE" id="PS51186">
    <property type="entry name" value="GNAT"/>
    <property type="match status" value="1"/>
</dbReference>
<keyword evidence="2" id="KW-0687">Ribonucleoprotein</keyword>
<dbReference type="Pfam" id="PF24553">
    <property type="entry name" value="Rv0428c_C"/>
    <property type="match status" value="1"/>
</dbReference>
<sequence length="304" mass="32380">MVRRKVTGGTAERPLFTDILGDLIEINEIFLTLRSEGGEVRVPIDEVHRAKTVPARTTRRAAEIAALELAAARAWPAPVSERLGDWWLRSAEGFTGRANSALPVGDPGLPLPAALDAVAEFYRGLGRTPLIDVPQPLAQPVADAALKAGWLPDCTVLVQSTALDALIAATPDGAACTLHDGPSDDELALIAGSRGPLPPAALHVLTAVDRLTFARYAEEGRLLARGRGTVTDGWLGLYGIETVPSARRRGLAQSVIGRLARWGAQQGAERAFLQVESSNETAIALYARLGFATHHRYTRLALAA</sequence>
<accession>A0A841BRK0</accession>
<dbReference type="InterPro" id="IPR000182">
    <property type="entry name" value="GNAT_dom"/>
</dbReference>
<protein>
    <submittedName>
        <fullName evidence="2">Ribosomal protein S18 acetylase RimI-like enzyme</fullName>
    </submittedName>
</protein>
<dbReference type="Proteomes" id="UP000587527">
    <property type="component" value="Unassembled WGS sequence"/>
</dbReference>
<evidence type="ECO:0000313" key="3">
    <source>
        <dbReference type="Proteomes" id="UP000587527"/>
    </source>
</evidence>
<dbReference type="SUPFAM" id="SSF55729">
    <property type="entry name" value="Acyl-CoA N-acyltransferases (Nat)"/>
    <property type="match status" value="1"/>
</dbReference>
<dbReference type="Gene3D" id="3.40.630.30">
    <property type="match status" value="1"/>
</dbReference>
<dbReference type="GO" id="GO:0016747">
    <property type="term" value="F:acyltransferase activity, transferring groups other than amino-acyl groups"/>
    <property type="evidence" value="ECO:0007669"/>
    <property type="project" value="InterPro"/>
</dbReference>
<reference evidence="2 3" key="1">
    <citation type="submission" date="2020-08" db="EMBL/GenBank/DDBJ databases">
        <title>Sequencing the genomes of 1000 actinobacteria strains.</title>
        <authorList>
            <person name="Klenk H.-P."/>
        </authorList>
    </citation>
    <scope>NUCLEOTIDE SEQUENCE [LARGE SCALE GENOMIC DNA]</scope>
    <source>
        <strain evidence="2 3">DSM 45362</strain>
    </source>
</reference>
<dbReference type="InterPro" id="IPR056935">
    <property type="entry name" value="Rv0428c-like_C"/>
</dbReference>
<dbReference type="AlphaFoldDB" id="A0A841BRK0"/>
<evidence type="ECO:0000259" key="1">
    <source>
        <dbReference type="PROSITE" id="PS51186"/>
    </source>
</evidence>
<name>A0A841BRK0_9ACTN</name>
<keyword evidence="2" id="KW-0689">Ribosomal protein</keyword>
<dbReference type="EMBL" id="JACHMN010000002">
    <property type="protein sequence ID" value="MBB5871677.1"/>
    <property type="molecule type" value="Genomic_DNA"/>
</dbReference>
<dbReference type="InterPro" id="IPR016181">
    <property type="entry name" value="Acyl_CoA_acyltransferase"/>
</dbReference>
<proteinExistence type="predicted"/>
<comment type="caution">
    <text evidence="2">The sequence shown here is derived from an EMBL/GenBank/DDBJ whole genome shotgun (WGS) entry which is preliminary data.</text>
</comment>
<keyword evidence="3" id="KW-1185">Reference proteome</keyword>
<gene>
    <name evidence="2" type="ORF">F4553_005056</name>
</gene>
<dbReference type="GO" id="GO:0005840">
    <property type="term" value="C:ribosome"/>
    <property type="evidence" value="ECO:0007669"/>
    <property type="project" value="UniProtKB-KW"/>
</dbReference>